<comment type="caution">
    <text evidence="4">The sequence shown here is derived from an EMBL/GenBank/DDBJ whole genome shotgun (WGS) entry which is preliminary data.</text>
</comment>
<dbReference type="OrthoDB" id="5243387at2"/>
<dbReference type="AlphaFoldDB" id="A0A839RNT7"/>
<proteinExistence type="predicted"/>
<dbReference type="Pfam" id="PF17940">
    <property type="entry name" value="TetR_C_31"/>
    <property type="match status" value="1"/>
</dbReference>
<evidence type="ECO:0000256" key="1">
    <source>
        <dbReference type="ARBA" id="ARBA00023125"/>
    </source>
</evidence>
<reference evidence="4 5" key="1">
    <citation type="submission" date="2020-08" db="EMBL/GenBank/DDBJ databases">
        <title>Sequencing the genomes of 1000 actinobacteria strains.</title>
        <authorList>
            <person name="Klenk H.-P."/>
        </authorList>
    </citation>
    <scope>NUCLEOTIDE SEQUENCE [LARGE SCALE GENOMIC DNA]</scope>
    <source>
        <strain evidence="4 5">DSM 45258</strain>
    </source>
</reference>
<dbReference type="RefSeq" id="WP_064440022.1">
    <property type="nucleotide sequence ID" value="NZ_BDDI01000006.1"/>
</dbReference>
<protein>
    <submittedName>
        <fullName evidence="4">AcrR family transcriptional regulator</fullName>
    </submittedName>
</protein>
<evidence type="ECO:0000313" key="4">
    <source>
        <dbReference type="EMBL" id="MBB3038170.1"/>
    </source>
</evidence>
<evidence type="ECO:0000313" key="5">
    <source>
        <dbReference type="Proteomes" id="UP000567922"/>
    </source>
</evidence>
<keyword evidence="5" id="KW-1185">Reference proteome</keyword>
<evidence type="ECO:0000259" key="3">
    <source>
        <dbReference type="PROSITE" id="PS50977"/>
    </source>
</evidence>
<feature type="DNA-binding region" description="H-T-H motif" evidence="2">
    <location>
        <begin position="25"/>
        <end position="44"/>
    </location>
</feature>
<dbReference type="PROSITE" id="PS50977">
    <property type="entry name" value="HTH_TETR_2"/>
    <property type="match status" value="1"/>
</dbReference>
<dbReference type="InterPro" id="IPR041583">
    <property type="entry name" value="TetR_C_31"/>
</dbReference>
<accession>A0A839RNT7</accession>
<name>A0A839RNT7_9ACTN</name>
<dbReference type="InterPro" id="IPR009057">
    <property type="entry name" value="Homeodomain-like_sf"/>
</dbReference>
<dbReference type="GO" id="GO:0000976">
    <property type="term" value="F:transcription cis-regulatory region binding"/>
    <property type="evidence" value="ECO:0007669"/>
    <property type="project" value="TreeGrafter"/>
</dbReference>
<gene>
    <name evidence="4" type="ORF">FHU29_002619</name>
</gene>
<dbReference type="InterPro" id="IPR036271">
    <property type="entry name" value="Tet_transcr_reg_TetR-rel_C_sf"/>
</dbReference>
<feature type="domain" description="HTH tetR-type" evidence="3">
    <location>
        <begin position="1"/>
        <end position="62"/>
    </location>
</feature>
<dbReference type="EMBL" id="JACHWS010000002">
    <property type="protein sequence ID" value="MBB3038170.1"/>
    <property type="molecule type" value="Genomic_DNA"/>
</dbReference>
<dbReference type="SUPFAM" id="SSF48498">
    <property type="entry name" value="Tetracyclin repressor-like, C-terminal domain"/>
    <property type="match status" value="1"/>
</dbReference>
<dbReference type="InterPro" id="IPR050109">
    <property type="entry name" value="HTH-type_TetR-like_transc_reg"/>
</dbReference>
<dbReference type="Proteomes" id="UP000567922">
    <property type="component" value="Unassembled WGS sequence"/>
</dbReference>
<sequence length="190" mass="20283">MGNREALLEGAKQCILDKGYDRTTVRDITAAAGGVSMAAIGYHFGSREALLMEALVSALEDWGASVGAVLAGSTISGEGYAGTWDRMLRTGTQQRALWMASYEALLQSERSPELRAMLARGQQEGRRGVTAWLAGIPEDAVPEDLVRTLGSVQMALMSGLIGQMLLDPDNAPSGAEITRGLRELADRLET</sequence>
<dbReference type="SUPFAM" id="SSF46689">
    <property type="entry name" value="Homeodomain-like"/>
    <property type="match status" value="1"/>
</dbReference>
<dbReference type="GO" id="GO:0003700">
    <property type="term" value="F:DNA-binding transcription factor activity"/>
    <property type="evidence" value="ECO:0007669"/>
    <property type="project" value="TreeGrafter"/>
</dbReference>
<dbReference type="PANTHER" id="PTHR30055:SF219">
    <property type="entry name" value="TRANSCRIPTIONAL REGULATORY PROTEIN"/>
    <property type="match status" value="1"/>
</dbReference>
<evidence type="ECO:0000256" key="2">
    <source>
        <dbReference type="PROSITE-ProRule" id="PRU00335"/>
    </source>
</evidence>
<organism evidence="4 5">
    <name type="scientific">Hoyosella altamirensis</name>
    <dbReference type="NCBI Taxonomy" id="616997"/>
    <lineage>
        <taxon>Bacteria</taxon>
        <taxon>Bacillati</taxon>
        <taxon>Actinomycetota</taxon>
        <taxon>Actinomycetes</taxon>
        <taxon>Mycobacteriales</taxon>
        <taxon>Hoyosellaceae</taxon>
        <taxon>Hoyosella</taxon>
    </lineage>
</organism>
<dbReference type="InterPro" id="IPR001647">
    <property type="entry name" value="HTH_TetR"/>
</dbReference>
<dbReference type="Gene3D" id="1.10.357.10">
    <property type="entry name" value="Tetracycline Repressor, domain 2"/>
    <property type="match status" value="1"/>
</dbReference>
<dbReference type="Pfam" id="PF00440">
    <property type="entry name" value="TetR_N"/>
    <property type="match status" value="1"/>
</dbReference>
<keyword evidence="1 2" id="KW-0238">DNA-binding</keyword>
<dbReference type="PANTHER" id="PTHR30055">
    <property type="entry name" value="HTH-TYPE TRANSCRIPTIONAL REGULATOR RUTR"/>
    <property type="match status" value="1"/>
</dbReference>